<dbReference type="PROSITE" id="PS50983">
    <property type="entry name" value="FE_B12_PBP"/>
    <property type="match status" value="1"/>
</dbReference>
<name>A0A0N0I9U1_9GAMM</name>
<dbReference type="AlphaFoldDB" id="A0A0N0I9U1"/>
<reference evidence="3 4" key="1">
    <citation type="submission" date="2015-07" db="EMBL/GenBank/DDBJ databases">
        <title>ATOL: Assembling a taxonomically balanced genome-scale reconstruction of the evolutionary history of the Enterobacteriaceae.</title>
        <authorList>
            <person name="Plunkett G.III."/>
            <person name="Neeno-Eckwall E.C."/>
            <person name="Glasner J.D."/>
            <person name="Perna N.T."/>
        </authorList>
    </citation>
    <scope>NUCLEOTIDE SEQUENCE [LARGE SCALE GENOMIC DNA]</scope>
    <source>
        <strain evidence="3 4">ATCC 35017</strain>
    </source>
</reference>
<evidence type="ECO:0000259" key="2">
    <source>
        <dbReference type="PROSITE" id="PS50983"/>
    </source>
</evidence>
<dbReference type="PANTHER" id="PTHR30535">
    <property type="entry name" value="VITAMIN B12-BINDING PROTEIN"/>
    <property type="match status" value="1"/>
</dbReference>
<keyword evidence="1" id="KW-0732">Signal</keyword>
<feature type="chain" id="PRO_5005851187" evidence="1">
    <location>
        <begin position="20"/>
        <end position="273"/>
    </location>
</feature>
<evidence type="ECO:0000256" key="1">
    <source>
        <dbReference type="SAM" id="SignalP"/>
    </source>
</evidence>
<sequence length="273" mass="29108">MNKWFLLAVSALLTFSAQATERIVTLGGDITEIVFALGAGKQVVARDSTSRHPQAALALKDVGYMRMLNAEGVLSMRPTLVLASELVKPSITLTQIEKSGVKIINVTGEPALEAIPKKIRTLAEALDSTEQGEALIVKFNQQLAKISTQPIDKKVLFIMSHGGVMPLAAGQKTAADSIIQATGAKNAMQGFTSYRPLSQEGVIASQPDLILMTEEGIKSLGGIDKIWQLPGIALTPAAKHRALLVVDDMGLLGFSLNTPQVMQQIRGALETTP</sequence>
<dbReference type="EMBL" id="LGAA01000019">
    <property type="protein sequence ID" value="KPD02473.1"/>
    <property type="molecule type" value="Genomic_DNA"/>
</dbReference>
<dbReference type="RefSeq" id="WP_047255539.1">
    <property type="nucleotide sequence ID" value="NZ_CAWMUS010000019.1"/>
</dbReference>
<proteinExistence type="predicted"/>
<dbReference type="CDD" id="cd01149">
    <property type="entry name" value="HutB"/>
    <property type="match status" value="1"/>
</dbReference>
<dbReference type="SUPFAM" id="SSF53807">
    <property type="entry name" value="Helical backbone' metal receptor"/>
    <property type="match status" value="1"/>
</dbReference>
<dbReference type="Gene3D" id="3.40.50.1980">
    <property type="entry name" value="Nitrogenase molybdenum iron protein domain"/>
    <property type="match status" value="2"/>
</dbReference>
<dbReference type="OrthoDB" id="9797736at2"/>
<accession>A0A0N0I9U1</accession>
<feature type="signal peptide" evidence="1">
    <location>
        <begin position="1"/>
        <end position="19"/>
    </location>
</feature>
<dbReference type="PANTHER" id="PTHR30535:SF4">
    <property type="entry name" value="HEMIN-BINDING PERIPLASMIC PROTEIN HMUT"/>
    <property type="match status" value="1"/>
</dbReference>
<protein>
    <submittedName>
        <fullName evidence="3">Periplasmic hemin-binding protein</fullName>
    </submittedName>
</protein>
<keyword evidence="4" id="KW-1185">Reference proteome</keyword>
<feature type="domain" description="Fe/B12 periplasmic-binding" evidence="2">
    <location>
        <begin position="22"/>
        <end position="273"/>
    </location>
</feature>
<dbReference type="InterPro" id="IPR002491">
    <property type="entry name" value="ABC_transptr_periplasmic_BD"/>
</dbReference>
<evidence type="ECO:0000313" key="3">
    <source>
        <dbReference type="EMBL" id="KPD02473.1"/>
    </source>
</evidence>
<evidence type="ECO:0000313" key="4">
    <source>
        <dbReference type="Proteomes" id="UP000053226"/>
    </source>
</evidence>
<dbReference type="Proteomes" id="UP000053226">
    <property type="component" value="Unassembled WGS sequence"/>
</dbReference>
<dbReference type="InterPro" id="IPR050902">
    <property type="entry name" value="ABC_Transporter_SBP"/>
</dbReference>
<comment type="caution">
    <text evidence="3">The sequence shown here is derived from an EMBL/GenBank/DDBJ whole genome shotgun (WGS) entry which is preliminary data.</text>
</comment>
<gene>
    <name evidence="3" type="ORF">M992_2187</name>
</gene>
<dbReference type="Pfam" id="PF01497">
    <property type="entry name" value="Peripla_BP_2"/>
    <property type="match status" value="1"/>
</dbReference>
<organism evidence="3 4">
    <name type="scientific">Moellerella wisconsensis ATCC 35017</name>
    <dbReference type="NCBI Taxonomy" id="1354267"/>
    <lineage>
        <taxon>Bacteria</taxon>
        <taxon>Pseudomonadati</taxon>
        <taxon>Pseudomonadota</taxon>
        <taxon>Gammaproteobacteria</taxon>
        <taxon>Enterobacterales</taxon>
        <taxon>Morganellaceae</taxon>
        <taxon>Moellerella</taxon>
    </lineage>
</organism>
<dbReference type="GeneID" id="79716995"/>